<dbReference type="SUPFAM" id="SSF55920">
    <property type="entry name" value="Creatinase/aminopeptidase"/>
    <property type="match status" value="1"/>
</dbReference>
<dbReference type="InterPro" id="IPR000994">
    <property type="entry name" value="Pept_M24"/>
</dbReference>
<dbReference type="PANTHER" id="PTHR46112:SF10">
    <property type="entry name" value="DIPEPTIDASE YKVY-RELATED"/>
    <property type="match status" value="1"/>
</dbReference>
<dbReference type="AlphaFoldDB" id="A0A0R1Z0M5"/>
<dbReference type="Pfam" id="PF01321">
    <property type="entry name" value="Creatinase_N"/>
    <property type="match status" value="1"/>
</dbReference>
<organism evidence="6 7">
    <name type="scientific">Lentilactobacillus parafarraginis DSM 18390 = JCM 14109</name>
    <dbReference type="NCBI Taxonomy" id="1423786"/>
    <lineage>
        <taxon>Bacteria</taxon>
        <taxon>Bacillati</taxon>
        <taxon>Bacillota</taxon>
        <taxon>Bacilli</taxon>
        <taxon>Lactobacillales</taxon>
        <taxon>Lactobacillaceae</taxon>
        <taxon>Lentilactobacillus</taxon>
    </lineage>
</organism>
<dbReference type="SUPFAM" id="SSF53092">
    <property type="entry name" value="Creatinase/prolidase N-terminal domain"/>
    <property type="match status" value="1"/>
</dbReference>
<dbReference type="InterPro" id="IPR036005">
    <property type="entry name" value="Creatinase/aminopeptidase-like"/>
</dbReference>
<dbReference type="Gene3D" id="3.90.230.10">
    <property type="entry name" value="Creatinase/methionine aminopeptidase superfamily"/>
    <property type="match status" value="1"/>
</dbReference>
<comment type="similarity">
    <text evidence="2">Belongs to the peptidase M24B family.</text>
</comment>
<keyword evidence="3" id="KW-0464">Manganese</keyword>
<evidence type="ECO:0000259" key="4">
    <source>
        <dbReference type="Pfam" id="PF00557"/>
    </source>
</evidence>
<dbReference type="PANTHER" id="PTHR46112">
    <property type="entry name" value="AMINOPEPTIDASE"/>
    <property type="match status" value="1"/>
</dbReference>
<feature type="domain" description="Peptidase M24" evidence="4">
    <location>
        <begin position="155"/>
        <end position="358"/>
    </location>
</feature>
<evidence type="ECO:0000256" key="3">
    <source>
        <dbReference type="ARBA" id="ARBA00023211"/>
    </source>
</evidence>
<dbReference type="InterPro" id="IPR029149">
    <property type="entry name" value="Creatin/AminoP/Spt16_N"/>
</dbReference>
<dbReference type="InterPro" id="IPR050659">
    <property type="entry name" value="Peptidase_M24B"/>
</dbReference>
<comment type="caution">
    <text evidence="6">The sequence shown here is derived from an EMBL/GenBank/DDBJ whole genome shotgun (WGS) entry which is preliminary data.</text>
</comment>
<name>A0A0R1Z0M5_9LACO</name>
<feature type="domain" description="Creatinase N-terminal" evidence="5">
    <location>
        <begin position="14"/>
        <end position="148"/>
    </location>
</feature>
<dbReference type="Proteomes" id="UP000051010">
    <property type="component" value="Unassembled WGS sequence"/>
</dbReference>
<evidence type="ECO:0000256" key="1">
    <source>
        <dbReference type="ARBA" id="ARBA00001936"/>
    </source>
</evidence>
<gene>
    <name evidence="6" type="ORF">FD47_GL001790</name>
</gene>
<dbReference type="Gene3D" id="3.40.350.10">
    <property type="entry name" value="Creatinase/prolidase N-terminal domain"/>
    <property type="match status" value="1"/>
</dbReference>
<comment type="cofactor">
    <cofactor evidence="1">
        <name>Mn(2+)</name>
        <dbReference type="ChEBI" id="CHEBI:29035"/>
    </cofactor>
</comment>
<dbReference type="CDD" id="cd01092">
    <property type="entry name" value="APP-like"/>
    <property type="match status" value="1"/>
</dbReference>
<protein>
    <submittedName>
        <fullName evidence="6">Xaa-Pro dipeptidase</fullName>
    </submittedName>
</protein>
<dbReference type="InterPro" id="IPR000587">
    <property type="entry name" value="Creatinase_N"/>
</dbReference>
<dbReference type="PATRIC" id="fig|1423786.4.peg.1894"/>
<dbReference type="Pfam" id="PF00557">
    <property type="entry name" value="Peptidase_M24"/>
    <property type="match status" value="1"/>
</dbReference>
<evidence type="ECO:0000259" key="5">
    <source>
        <dbReference type="Pfam" id="PF01321"/>
    </source>
</evidence>
<dbReference type="EMBL" id="AZFZ01000004">
    <property type="protein sequence ID" value="KRM45382.1"/>
    <property type="molecule type" value="Genomic_DNA"/>
</dbReference>
<evidence type="ECO:0000313" key="7">
    <source>
        <dbReference type="Proteomes" id="UP000051010"/>
    </source>
</evidence>
<evidence type="ECO:0000256" key="2">
    <source>
        <dbReference type="ARBA" id="ARBA00008766"/>
    </source>
</evidence>
<sequence>MGNLLKGVETLDKIEKIQRWLAENDQSIALISNPKTIQYLSGFYSDPAERVLLMVVFQKSDPFLFGPALETEAIKASGWTHPVYGYLDHEKPWQIIGDQIRARKTDETTFAIEKSDLSVAWLELAQQQFPNADFSSNLDPMLDQMRMIKSDDEIEKLKIAGKWDDFAFKTCFEAVKAGIPESRVAAEMSYALMKNGIMELSFPALIQSASHAAEPHGATSDKKIEDNALVLFDLGTVWQGYISDATRTIAVGKPNAKSMDIYQVCLEAQLATQDAAKPGMTAAELDKVARDIIDKAGYGQYFNHRLGHGMGMSEHEFPSIMEGNDLVLQPGMCFSIEPGIYIPNVAGVRIEDCIHITENGNEPFTHTTKELQTFG</sequence>
<evidence type="ECO:0000313" key="6">
    <source>
        <dbReference type="EMBL" id="KRM45382.1"/>
    </source>
</evidence>
<reference evidence="6 7" key="1">
    <citation type="journal article" date="2015" name="Genome Announc.">
        <title>Expanding the biotechnology potential of lactobacilli through comparative genomics of 213 strains and associated genera.</title>
        <authorList>
            <person name="Sun Z."/>
            <person name="Harris H.M."/>
            <person name="McCann A."/>
            <person name="Guo C."/>
            <person name="Argimon S."/>
            <person name="Zhang W."/>
            <person name="Yang X."/>
            <person name="Jeffery I.B."/>
            <person name="Cooney J.C."/>
            <person name="Kagawa T.F."/>
            <person name="Liu W."/>
            <person name="Song Y."/>
            <person name="Salvetti E."/>
            <person name="Wrobel A."/>
            <person name="Rasinkangas P."/>
            <person name="Parkhill J."/>
            <person name="Rea M.C."/>
            <person name="O'Sullivan O."/>
            <person name="Ritari J."/>
            <person name="Douillard F.P."/>
            <person name="Paul Ross R."/>
            <person name="Yang R."/>
            <person name="Briner A.E."/>
            <person name="Felis G.E."/>
            <person name="de Vos W.M."/>
            <person name="Barrangou R."/>
            <person name="Klaenhammer T.R."/>
            <person name="Caufield P.W."/>
            <person name="Cui Y."/>
            <person name="Zhang H."/>
            <person name="O'Toole P.W."/>
        </authorList>
    </citation>
    <scope>NUCLEOTIDE SEQUENCE [LARGE SCALE GENOMIC DNA]</scope>
    <source>
        <strain evidence="6 7">DSM 18390</strain>
    </source>
</reference>
<proteinExistence type="inferred from homology"/>
<accession>A0A0R1Z0M5</accession>